<proteinExistence type="predicted"/>
<dbReference type="PANTHER" id="PTHR46623:SF6">
    <property type="entry name" value="ALPHA_BETA-HYDROLASES SUPERFAMILY PROTEIN"/>
    <property type="match status" value="1"/>
</dbReference>
<dbReference type="InterPro" id="IPR051049">
    <property type="entry name" value="Dienelactone_hydrolase-like"/>
</dbReference>
<sequence>MIHIEQNAKTLILVVHEIYGINEQMKMICTSLAGRGFDVMCPNLLQHKTAFDYAQEEIAYRHFREEVGFEKAAQFIKSCVREQRARYSSIYLVGFSVGATIAWLCSGEEGIKGVVGFYGSRIRDYAGITPSCSVLLFFPEEEPFFSVDELIAQLKEKEIELYQLPGQHGFADPYSKKYREESAKIAFQKMDAIFLPD</sequence>
<gene>
    <name evidence="2" type="ORF">NDK47_06080</name>
</gene>
<evidence type="ECO:0000313" key="2">
    <source>
        <dbReference type="EMBL" id="USG68353.1"/>
    </source>
</evidence>
<dbReference type="GO" id="GO:0016787">
    <property type="term" value="F:hydrolase activity"/>
    <property type="evidence" value="ECO:0007669"/>
    <property type="project" value="UniProtKB-KW"/>
</dbReference>
<dbReference type="Gene3D" id="3.40.50.1820">
    <property type="entry name" value="alpha/beta hydrolase"/>
    <property type="match status" value="1"/>
</dbReference>
<evidence type="ECO:0000313" key="3">
    <source>
        <dbReference type="Proteomes" id="UP001056500"/>
    </source>
</evidence>
<dbReference type="EMBL" id="CP098755">
    <property type="protein sequence ID" value="USG68353.1"/>
    <property type="molecule type" value="Genomic_DNA"/>
</dbReference>
<feature type="domain" description="Dienelactone hydrolase" evidence="1">
    <location>
        <begin position="8"/>
        <end position="194"/>
    </location>
</feature>
<organism evidence="2 3">
    <name type="scientific">Brevibacillus ruminantium</name>
    <dbReference type="NCBI Taxonomy" id="2950604"/>
    <lineage>
        <taxon>Bacteria</taxon>
        <taxon>Bacillati</taxon>
        <taxon>Bacillota</taxon>
        <taxon>Bacilli</taxon>
        <taxon>Bacillales</taxon>
        <taxon>Paenibacillaceae</taxon>
        <taxon>Brevibacillus</taxon>
    </lineage>
</organism>
<evidence type="ECO:0000259" key="1">
    <source>
        <dbReference type="Pfam" id="PF01738"/>
    </source>
</evidence>
<protein>
    <submittedName>
        <fullName evidence="2">Dienelactone hydrolase family protein</fullName>
    </submittedName>
</protein>
<dbReference type="SUPFAM" id="SSF53474">
    <property type="entry name" value="alpha/beta-Hydrolases"/>
    <property type="match status" value="1"/>
</dbReference>
<accession>A0ABY4WMF9</accession>
<dbReference type="InterPro" id="IPR029058">
    <property type="entry name" value="AB_hydrolase_fold"/>
</dbReference>
<dbReference type="PANTHER" id="PTHR46623">
    <property type="entry name" value="CARBOXYMETHYLENEBUTENOLIDASE-RELATED"/>
    <property type="match status" value="1"/>
</dbReference>
<name>A0ABY4WMF9_9BACL</name>
<reference evidence="2" key="1">
    <citation type="submission" date="2022-06" db="EMBL/GenBank/DDBJ databases">
        <title>Genome sequencing of Brevibacillus sp. BB3-R1.</title>
        <authorList>
            <person name="Heo J."/>
            <person name="Lee D."/>
            <person name="Won M."/>
            <person name="Han B.-H."/>
            <person name="Hong S.-B."/>
            <person name="Kwon S.-W."/>
        </authorList>
    </citation>
    <scope>NUCLEOTIDE SEQUENCE</scope>
    <source>
        <strain evidence="2">BB3-R1</strain>
    </source>
</reference>
<keyword evidence="2" id="KW-0378">Hydrolase</keyword>
<keyword evidence="3" id="KW-1185">Reference proteome</keyword>
<dbReference type="InterPro" id="IPR002925">
    <property type="entry name" value="Dienelactn_hydro"/>
</dbReference>
<dbReference type="Pfam" id="PF01738">
    <property type="entry name" value="DLH"/>
    <property type="match status" value="1"/>
</dbReference>
<dbReference type="Proteomes" id="UP001056500">
    <property type="component" value="Chromosome"/>
</dbReference>